<dbReference type="VEuPathDB" id="TriTrypDB:C3747_33g199"/>
<dbReference type="GO" id="GO:0046872">
    <property type="term" value="F:metal ion binding"/>
    <property type="evidence" value="ECO:0007669"/>
    <property type="project" value="UniProtKB-KW"/>
</dbReference>
<dbReference type="VEuPathDB" id="TriTrypDB:TcCL_ESM09886"/>
<keyword evidence="4" id="KW-0460">Magnesium</keyword>
<accession>A0A2V2VPY4</accession>
<reference evidence="6 7" key="1">
    <citation type="journal article" date="2018" name="Microb. Genom.">
        <title>Expanding an expanded genome: long-read sequencing of Trypanosoma cruzi.</title>
        <authorList>
            <person name="Berna L."/>
            <person name="Rodriguez M."/>
            <person name="Chiribao M.L."/>
            <person name="Parodi-Talice A."/>
            <person name="Pita S."/>
            <person name="Rijo G."/>
            <person name="Alvarez-Valin F."/>
            <person name="Robello C."/>
        </authorList>
    </citation>
    <scope>NUCLEOTIDE SEQUENCE [LARGE SCALE GENOMIC DNA]</scope>
    <source>
        <strain evidence="6 7">Dm28c</strain>
    </source>
</reference>
<feature type="binding site" evidence="3">
    <location>
        <begin position="791"/>
        <end position="798"/>
    </location>
    <ligand>
        <name>GTP</name>
        <dbReference type="ChEBI" id="CHEBI:37565"/>
    </ligand>
</feature>
<dbReference type="InterPro" id="IPR011993">
    <property type="entry name" value="PH-like_dom_sf"/>
</dbReference>
<sequence>MDPQTQKEDNVMGVVRCVQEKGYGRTSFLTYKKRFWVVDQTQGRIEVYKNDQEPFPLAKYNASEVRGVIFSGCKQNKFYRLVLQLRHARNVRFRLNSMAERDRWYAAITRLIERYPAYNRDQNVLRVAQRRTMIAERSLGVSITLAIAGLSDIPDDLLQYLVEAVDMAIGTISSVVQKYGSENDIPRRYTVTVATASGSQPNIGPQYDPTTRSLVMNVTITRDIMGNVRFSVANSSDIMKITQSHVWRDPRIEGWITTSKSCVAVCRDIGELLGIKKPFPFTFQWRKNLRDTVRVEQYLRRHVHEDFLRNVQQQIVQVAEEFGRDEGVTDDSVYIKYIGDYVSGIAITLDEKTVDADKPPELFVTTTVEYQQRCRHAVVMISRYFEAYRKPRVVAQSLRDQLVNVVLLADLSKRMSEFRTSIAQVLGGNGRVKIIWDNLLRSCAKVSVPLLLRSLSHLVLSCSNIYVERLEGIRQLLSGITASNEGYCPLFGTIFKNINSIVVDFVPFVAGKTLTLPDPQFQQGILTDYFLCSTEVDQGAMMDLVRKWRVVPQANQAYAVVCQLVIFPSMPVATFREWCEEHLSDIPEVDEYVDTDDSCSCSSIPSDDFGDAVAFERSAETQVLDMHRVVSLIYDSQGVSVSLKIGADAICDAINALEAAFDGRRIRKHDLVRVLISNLRRLRVMYSHTIGGETTSFLDLHSAVNLLYELCEYEESVSGLEELLHKYALQRRQELITLGNGSITEPNDEMPINLSGCVYDFQCVSRVALNHLLPIEAKIARRGWRVGFMAGLENVGKTLILNSLMGLVQSTIPTVGLSKQVAAFEEWIFSLNELGGRESFRENWRYYVKRMEAVDFLLFVVDSMNKRGFKDAAAYLRAITDHFTTVPLVVIFNNYRVGSRGTPPLKELEASIKLDVVRHRQTARSVFVGTCDITVVSSSHRTLPATLLSALNELSTYFRQVSPPERMAVQPKEGGNSEAMLMKLSSSMAWRI</sequence>
<dbReference type="GO" id="GO:0003924">
    <property type="term" value="F:GTPase activity"/>
    <property type="evidence" value="ECO:0007669"/>
    <property type="project" value="InterPro"/>
</dbReference>
<dbReference type="InterPro" id="IPR027417">
    <property type="entry name" value="P-loop_NTPase"/>
</dbReference>
<dbReference type="SMART" id="SM00177">
    <property type="entry name" value="ARF"/>
    <property type="match status" value="1"/>
</dbReference>
<dbReference type="EMBL" id="PRFA01000014">
    <property type="protein sequence ID" value="PWU97806.1"/>
    <property type="molecule type" value="Genomic_DNA"/>
</dbReference>
<proteinExistence type="predicted"/>
<dbReference type="VEuPathDB" id="TriTrypDB:TCDM_02915"/>
<evidence type="ECO:0000256" key="2">
    <source>
        <dbReference type="ARBA" id="ARBA00023134"/>
    </source>
</evidence>
<gene>
    <name evidence="6" type="ORF">C4B63_14g163</name>
</gene>
<evidence type="ECO:0000259" key="5">
    <source>
        <dbReference type="Pfam" id="PF00169"/>
    </source>
</evidence>
<evidence type="ECO:0000313" key="6">
    <source>
        <dbReference type="EMBL" id="PWU97806.1"/>
    </source>
</evidence>
<dbReference type="SUPFAM" id="SSF50729">
    <property type="entry name" value="PH domain-like"/>
    <property type="match status" value="1"/>
</dbReference>
<evidence type="ECO:0000256" key="1">
    <source>
        <dbReference type="ARBA" id="ARBA00022741"/>
    </source>
</evidence>
<dbReference type="PANTHER" id="PTHR11711">
    <property type="entry name" value="ADP RIBOSYLATION FACTOR-RELATED"/>
    <property type="match status" value="1"/>
</dbReference>
<organism evidence="6 7">
    <name type="scientific">Trypanosoma cruzi</name>
    <dbReference type="NCBI Taxonomy" id="5693"/>
    <lineage>
        <taxon>Eukaryota</taxon>
        <taxon>Discoba</taxon>
        <taxon>Euglenozoa</taxon>
        <taxon>Kinetoplastea</taxon>
        <taxon>Metakinetoplastina</taxon>
        <taxon>Trypanosomatida</taxon>
        <taxon>Trypanosomatidae</taxon>
        <taxon>Trypanosoma</taxon>
        <taxon>Schizotrypanum</taxon>
    </lineage>
</organism>
<evidence type="ECO:0000313" key="7">
    <source>
        <dbReference type="Proteomes" id="UP000246121"/>
    </source>
</evidence>
<dbReference type="AlphaFoldDB" id="A0A2V2VPY4"/>
<feature type="domain" description="PH" evidence="5">
    <location>
        <begin position="24"/>
        <end position="112"/>
    </location>
</feature>
<dbReference type="InterPro" id="IPR006689">
    <property type="entry name" value="Small_GTPase_ARF/SAR"/>
</dbReference>
<dbReference type="Proteomes" id="UP000246121">
    <property type="component" value="Unassembled WGS sequence"/>
</dbReference>
<feature type="binding site" evidence="3">
    <location>
        <position position="836"/>
    </location>
    <ligand>
        <name>GTP</name>
        <dbReference type="ChEBI" id="CHEBI:37565"/>
    </ligand>
</feature>
<dbReference type="VEuPathDB" id="TriTrypDB:TCSYLVIO_004744"/>
<evidence type="ECO:0000256" key="4">
    <source>
        <dbReference type="PIRSR" id="PIRSR606689-2"/>
    </source>
</evidence>
<feature type="binding site" evidence="4">
    <location>
        <position position="798"/>
    </location>
    <ligand>
        <name>Mg(2+)</name>
        <dbReference type="ChEBI" id="CHEBI:18420"/>
    </ligand>
</feature>
<comment type="caution">
    <text evidence="6">The sequence shown here is derived from an EMBL/GenBank/DDBJ whole genome shotgun (WGS) entry which is preliminary data.</text>
</comment>
<dbReference type="VEuPathDB" id="TriTrypDB:TcG_00467"/>
<name>A0A2V2VPY4_TRYCR</name>
<dbReference type="VEuPathDB" id="TriTrypDB:C4B63_14g163"/>
<dbReference type="GO" id="GO:0005525">
    <property type="term" value="F:GTP binding"/>
    <property type="evidence" value="ECO:0007669"/>
    <property type="project" value="UniProtKB-KW"/>
</dbReference>
<dbReference type="InterPro" id="IPR001849">
    <property type="entry name" value="PH_domain"/>
</dbReference>
<evidence type="ECO:0000256" key="3">
    <source>
        <dbReference type="PIRSR" id="PIRSR606689-1"/>
    </source>
</evidence>
<dbReference type="Pfam" id="PF00025">
    <property type="entry name" value="Arf"/>
    <property type="match status" value="1"/>
</dbReference>
<dbReference type="VEuPathDB" id="TriTrypDB:TCDM_02916"/>
<dbReference type="VEuPathDB" id="TriTrypDB:TcCLB.504147.310"/>
<dbReference type="Gene3D" id="3.40.50.300">
    <property type="entry name" value="P-loop containing nucleotide triphosphate hydrolases"/>
    <property type="match status" value="1"/>
</dbReference>
<keyword evidence="4" id="KW-0479">Metal-binding</keyword>
<dbReference type="VEuPathDB" id="TriTrypDB:ECC02_000571"/>
<dbReference type="SUPFAM" id="SSF52540">
    <property type="entry name" value="P-loop containing nucleoside triphosphate hydrolases"/>
    <property type="match status" value="1"/>
</dbReference>
<dbReference type="Pfam" id="PF00169">
    <property type="entry name" value="PH"/>
    <property type="match status" value="1"/>
</dbReference>
<dbReference type="Gene3D" id="2.30.29.30">
    <property type="entry name" value="Pleckstrin-homology domain (PH domain)/Phosphotyrosine-binding domain (PTB)"/>
    <property type="match status" value="1"/>
</dbReference>
<dbReference type="InterPro" id="IPR024156">
    <property type="entry name" value="Small_GTPase_ARF"/>
</dbReference>
<keyword evidence="1 3" id="KW-0547">Nucleotide-binding</keyword>
<protein>
    <recommendedName>
        <fullName evidence="5">PH domain-containing protein</fullName>
    </recommendedName>
</protein>
<dbReference type="VEuPathDB" id="TriTrypDB:TcBrA4_0013900"/>
<keyword evidence="2 3" id="KW-0342">GTP-binding</keyword>
<feature type="binding site" evidence="4">
    <location>
        <position position="814"/>
    </location>
    <ligand>
        <name>Mg(2+)</name>
        <dbReference type="ChEBI" id="CHEBI:18420"/>
    </ligand>
</feature>
<dbReference type="VEuPathDB" id="TriTrypDB:Tc_MARK_2273"/>